<dbReference type="RefSeq" id="WP_179052535.1">
    <property type="nucleotide sequence ID" value="NZ_QJRE01000094.1"/>
</dbReference>
<evidence type="ECO:0000313" key="2">
    <source>
        <dbReference type="EMBL" id="NWL45428.1"/>
    </source>
</evidence>
<protein>
    <submittedName>
        <fullName evidence="2">Uncharacterized protein</fullName>
    </submittedName>
</protein>
<feature type="coiled-coil region" evidence="1">
    <location>
        <begin position="43"/>
        <end position="70"/>
    </location>
</feature>
<evidence type="ECO:0000313" key="3">
    <source>
        <dbReference type="Proteomes" id="UP000704738"/>
    </source>
</evidence>
<gene>
    <name evidence="2" type="ORF">DM819_05965</name>
</gene>
<accession>A0ABD6MWV5</accession>
<sequence length="88" mass="9475">MALTIRDLDDSAITSFKELTGKTTASGALIAAAQMGVANTALLRTAERRIMQLEQALQVRQQALANLKQQCGRIIELAGQTDLFVDGE</sequence>
<reference evidence="2 3" key="1">
    <citation type="submission" date="2018-06" db="EMBL/GenBank/DDBJ databases">
        <title>Bacteria isolated from soil of Wuhan.</title>
        <authorList>
            <person name="Xiang W."/>
            <person name="Huang C."/>
        </authorList>
    </citation>
    <scope>NUCLEOTIDE SEQUENCE [LARGE SCALE GENOMIC DNA]</scope>
    <source>
        <strain evidence="3">xwS4</strain>
    </source>
</reference>
<organism evidence="2 3">
    <name type="scientific">Pseudomonas hunanensis</name>
    <dbReference type="NCBI Taxonomy" id="1247546"/>
    <lineage>
        <taxon>Bacteria</taxon>
        <taxon>Pseudomonadati</taxon>
        <taxon>Pseudomonadota</taxon>
        <taxon>Gammaproteobacteria</taxon>
        <taxon>Pseudomonadales</taxon>
        <taxon>Pseudomonadaceae</taxon>
        <taxon>Pseudomonas</taxon>
    </lineage>
</organism>
<dbReference type="AlphaFoldDB" id="A0ABD6MWV5"/>
<keyword evidence="1" id="KW-0175">Coiled coil</keyword>
<name>A0ABD6MWV5_9PSED</name>
<evidence type="ECO:0000256" key="1">
    <source>
        <dbReference type="SAM" id="Coils"/>
    </source>
</evidence>
<dbReference type="Proteomes" id="UP000704738">
    <property type="component" value="Unassembled WGS sequence"/>
</dbReference>
<dbReference type="EMBL" id="QJRE01000094">
    <property type="protein sequence ID" value="NWL45428.1"/>
    <property type="molecule type" value="Genomic_DNA"/>
</dbReference>
<proteinExistence type="predicted"/>
<comment type="caution">
    <text evidence="2">The sequence shown here is derived from an EMBL/GenBank/DDBJ whole genome shotgun (WGS) entry which is preliminary data.</text>
</comment>